<keyword evidence="2" id="KW-1185">Reference proteome</keyword>
<dbReference type="Proteomes" id="UP001153332">
    <property type="component" value="Unassembled WGS sequence"/>
</dbReference>
<accession>A0ACC2JR16</accession>
<evidence type="ECO:0000313" key="1">
    <source>
        <dbReference type="EMBL" id="KAJ8129949.1"/>
    </source>
</evidence>
<organism evidence="1 2">
    <name type="scientific">Lasiodiplodia mahajangana</name>
    <dbReference type="NCBI Taxonomy" id="1108764"/>
    <lineage>
        <taxon>Eukaryota</taxon>
        <taxon>Fungi</taxon>
        <taxon>Dikarya</taxon>
        <taxon>Ascomycota</taxon>
        <taxon>Pezizomycotina</taxon>
        <taxon>Dothideomycetes</taxon>
        <taxon>Dothideomycetes incertae sedis</taxon>
        <taxon>Botryosphaeriales</taxon>
        <taxon>Botryosphaeriaceae</taxon>
        <taxon>Lasiodiplodia</taxon>
    </lineage>
</organism>
<sequence length="173" mass="19022">MASIYAVASGVTTGIFESWEECEYATAGVRGSRFKSFPISEREEAEKWLKRQQTHLNAIRRRKGNSRAWARKNGCSRPCATLGDRIFTSLTENETERVDEAANYTCGLSSTPPTQTILGADASLQATLPEENNGTGKDPQPASSRSTTVFDRPILSSPDNNFASSYDRHATTH</sequence>
<dbReference type="EMBL" id="JAPUUL010000619">
    <property type="protein sequence ID" value="KAJ8129949.1"/>
    <property type="molecule type" value="Genomic_DNA"/>
</dbReference>
<comment type="caution">
    <text evidence="1">The sequence shown here is derived from an EMBL/GenBank/DDBJ whole genome shotgun (WGS) entry which is preliminary data.</text>
</comment>
<evidence type="ECO:0000313" key="2">
    <source>
        <dbReference type="Proteomes" id="UP001153332"/>
    </source>
</evidence>
<protein>
    <submittedName>
        <fullName evidence="1">Uncharacterized protein</fullName>
    </submittedName>
</protein>
<gene>
    <name evidence="1" type="ORF">O1611_g3682</name>
</gene>
<reference evidence="1" key="1">
    <citation type="submission" date="2022-12" db="EMBL/GenBank/DDBJ databases">
        <title>Genome Sequence of Lasiodiplodia mahajangana.</title>
        <authorList>
            <person name="Buettner E."/>
        </authorList>
    </citation>
    <scope>NUCLEOTIDE SEQUENCE</scope>
    <source>
        <strain evidence="1">VT137</strain>
    </source>
</reference>
<proteinExistence type="predicted"/>
<name>A0ACC2JR16_9PEZI</name>